<name>A0ABS2E6G6_9FIRM</name>
<sequence>MNIDNDAYCNKLREHSNELIKRDGKILVDLLLHIHDSAVNLSLIPFCALYCRSVKEFWGVEDLESDTEKEVKDIRNGLKIFTGKYSKGKNMAFNSDYQQNQRFKNMLRFSFLKYFNIHYNLGVYFVETGKIIFNTQLASFYLNIPENKGETEEKHAKMVGEKLGNQISKYLVEYFNISNITIQTTFFNLLPQYGLSLIHI</sequence>
<evidence type="ECO:0000313" key="1">
    <source>
        <dbReference type="EMBL" id="MBM6737214.1"/>
    </source>
</evidence>
<reference evidence="1 2" key="1">
    <citation type="journal article" date="2021" name="Sci. Rep.">
        <title>The distribution of antibiotic resistance genes in chicken gut microbiota commensals.</title>
        <authorList>
            <person name="Juricova H."/>
            <person name="Matiasovicova J."/>
            <person name="Kubasova T."/>
            <person name="Cejkova D."/>
            <person name="Rychlik I."/>
        </authorList>
    </citation>
    <scope>NUCLEOTIDE SEQUENCE [LARGE SCALE GENOMIC DNA]</scope>
    <source>
        <strain evidence="1 2">An773</strain>
    </source>
</reference>
<evidence type="ECO:0000313" key="2">
    <source>
        <dbReference type="Proteomes" id="UP000716906"/>
    </source>
</evidence>
<protein>
    <submittedName>
        <fullName evidence="1">Uncharacterized protein</fullName>
    </submittedName>
</protein>
<organism evidence="1 2">
    <name type="scientific">Faecalicatena fissicatena</name>
    <dbReference type="NCBI Taxonomy" id="290055"/>
    <lineage>
        <taxon>Bacteria</taxon>
        <taxon>Bacillati</taxon>
        <taxon>Bacillota</taxon>
        <taxon>Clostridia</taxon>
        <taxon>Lachnospirales</taxon>
        <taxon>Lachnospiraceae</taxon>
        <taxon>Faecalicatena</taxon>
    </lineage>
</organism>
<feature type="non-terminal residue" evidence="1">
    <location>
        <position position="200"/>
    </location>
</feature>
<dbReference type="RefSeq" id="WP_205155726.1">
    <property type="nucleotide sequence ID" value="NZ_JACLYY010000002.1"/>
</dbReference>
<proteinExistence type="predicted"/>
<keyword evidence="2" id="KW-1185">Reference proteome</keyword>
<gene>
    <name evidence="1" type="ORF">H7U36_03715</name>
</gene>
<dbReference type="EMBL" id="JACLYY010000002">
    <property type="protein sequence ID" value="MBM6737214.1"/>
    <property type="molecule type" value="Genomic_DNA"/>
</dbReference>
<comment type="caution">
    <text evidence="1">The sequence shown here is derived from an EMBL/GenBank/DDBJ whole genome shotgun (WGS) entry which is preliminary data.</text>
</comment>
<accession>A0ABS2E6G6</accession>
<dbReference type="Proteomes" id="UP000716906">
    <property type="component" value="Unassembled WGS sequence"/>
</dbReference>